<dbReference type="RefSeq" id="WP_259094093.1">
    <property type="nucleotide sequence ID" value="NZ_CP130454.1"/>
</dbReference>
<dbReference type="Proteomes" id="UP001204798">
    <property type="component" value="Unassembled WGS sequence"/>
</dbReference>
<keyword evidence="2" id="KW-0732">Signal</keyword>
<evidence type="ECO:0000313" key="3">
    <source>
        <dbReference type="EMBL" id="MCS3918375.1"/>
    </source>
</evidence>
<feature type="transmembrane region" description="Helical" evidence="1">
    <location>
        <begin position="43"/>
        <end position="65"/>
    </location>
</feature>
<sequence length="76" mass="8301">MRWLVSLAFALLLTKLALAQCAMCKANVIASGDNNLAAGLRAGILLLMAMPYLIIGTAAVAIYLAHRRSLRWRMEN</sequence>
<protein>
    <submittedName>
        <fullName evidence="3">Cytochrome c-type biogenesis protein CcmH/NrfF</fullName>
    </submittedName>
</protein>
<evidence type="ECO:0000256" key="2">
    <source>
        <dbReference type="SAM" id="SignalP"/>
    </source>
</evidence>
<feature type="chain" id="PRO_5045525235" evidence="2">
    <location>
        <begin position="20"/>
        <end position="76"/>
    </location>
</feature>
<gene>
    <name evidence="3" type="ORF">M2350_000772</name>
</gene>
<keyword evidence="1" id="KW-0472">Membrane</keyword>
<reference evidence="3 4" key="1">
    <citation type="submission" date="2022-08" db="EMBL/GenBank/DDBJ databases">
        <title>Bacterial and archaeal communities from various locations to study Microbial Dark Matter (Phase II).</title>
        <authorList>
            <person name="Stepanauskas R."/>
        </authorList>
    </citation>
    <scope>NUCLEOTIDE SEQUENCE [LARGE SCALE GENOMIC DNA]</scope>
    <source>
        <strain evidence="3 4">PD1</strain>
    </source>
</reference>
<keyword evidence="1" id="KW-0812">Transmembrane</keyword>
<comment type="caution">
    <text evidence="3">The sequence shown here is derived from an EMBL/GenBank/DDBJ whole genome shotgun (WGS) entry which is preliminary data.</text>
</comment>
<keyword evidence="4" id="KW-1185">Reference proteome</keyword>
<dbReference type="EMBL" id="JANUCP010000001">
    <property type="protein sequence ID" value="MCS3918375.1"/>
    <property type="molecule type" value="Genomic_DNA"/>
</dbReference>
<organism evidence="3 4">
    <name type="scientific">Candidatus Fervidibacter sacchari</name>
    <dbReference type="NCBI Taxonomy" id="1448929"/>
    <lineage>
        <taxon>Bacteria</taxon>
        <taxon>Candidatus Fervidibacterota</taxon>
        <taxon>Candidatus Fervidibacter</taxon>
    </lineage>
</organism>
<feature type="signal peptide" evidence="2">
    <location>
        <begin position="1"/>
        <end position="19"/>
    </location>
</feature>
<name>A0ABT2EKJ4_9BACT</name>
<evidence type="ECO:0000256" key="1">
    <source>
        <dbReference type="SAM" id="Phobius"/>
    </source>
</evidence>
<keyword evidence="1" id="KW-1133">Transmembrane helix</keyword>
<evidence type="ECO:0000313" key="4">
    <source>
        <dbReference type="Proteomes" id="UP001204798"/>
    </source>
</evidence>
<accession>A0ABT2EKJ4</accession>
<proteinExistence type="predicted"/>